<dbReference type="InterPro" id="IPR050725">
    <property type="entry name" value="CysQ/Inositol_MonoPase"/>
</dbReference>
<keyword evidence="6" id="KW-0378">Hydrolase</keyword>
<evidence type="ECO:0000256" key="1">
    <source>
        <dbReference type="ARBA" id="ARBA00001625"/>
    </source>
</evidence>
<gene>
    <name evidence="6" type="ORF">V6R90_19450</name>
</gene>
<dbReference type="SUPFAM" id="SSF56655">
    <property type="entry name" value="Carbohydrate phosphatase"/>
    <property type="match status" value="1"/>
</dbReference>
<dbReference type="Proteomes" id="UP001482520">
    <property type="component" value="Unassembled WGS sequence"/>
</dbReference>
<keyword evidence="3" id="KW-0460">Magnesium</keyword>
<dbReference type="RefSeq" id="WP_056863792.1">
    <property type="nucleotide sequence ID" value="NZ_JBEFCW010000241.1"/>
</dbReference>
<protein>
    <recommendedName>
        <fullName evidence="4">3'(2'),5-bisphosphonucleoside 3'(2')-phosphohydrolase</fullName>
    </recommendedName>
    <alternativeName>
        <fullName evidence="5">DPNPase</fullName>
    </alternativeName>
</protein>
<reference evidence="6 7" key="1">
    <citation type="submission" date="2024-02" db="EMBL/GenBank/DDBJ databases">
        <title>Full genome sequence of Nocardioides kribbensis.</title>
        <authorList>
            <person name="Poletto B.L."/>
            <person name="Silva G."/>
            <person name="Galante D."/>
            <person name="Campos K.R."/>
            <person name="Santos M.B.N."/>
            <person name="Sacchi C.T."/>
        </authorList>
    </citation>
    <scope>NUCLEOTIDE SEQUENCE [LARGE SCALE GENOMIC DNA]</scope>
    <source>
        <strain evidence="6 7">O4R</strain>
    </source>
</reference>
<dbReference type="Pfam" id="PF00459">
    <property type="entry name" value="Inositol_P"/>
    <property type="match status" value="1"/>
</dbReference>
<dbReference type="PANTHER" id="PTHR43028">
    <property type="entry name" value="3'(2'),5'-BISPHOSPHATE NUCLEOTIDASE 1"/>
    <property type="match status" value="1"/>
</dbReference>
<dbReference type="PRINTS" id="PR00377">
    <property type="entry name" value="IMPHPHTASES"/>
</dbReference>
<dbReference type="EMBL" id="JBEGDP010000041">
    <property type="protein sequence ID" value="MEQ7849458.1"/>
    <property type="molecule type" value="Genomic_DNA"/>
</dbReference>
<dbReference type="InterPro" id="IPR000760">
    <property type="entry name" value="Inositol_monophosphatase-like"/>
</dbReference>
<dbReference type="PANTHER" id="PTHR43028:SF5">
    <property type="entry name" value="3'(2'),5'-BISPHOSPHATE NUCLEOTIDASE 1"/>
    <property type="match status" value="1"/>
</dbReference>
<name>A0ABV1P3Y4_9ACTN</name>
<dbReference type="Gene3D" id="3.30.540.10">
    <property type="entry name" value="Fructose-1,6-Bisphosphatase, subunit A, domain 1"/>
    <property type="match status" value="1"/>
</dbReference>
<evidence type="ECO:0000313" key="6">
    <source>
        <dbReference type="EMBL" id="MEQ7849458.1"/>
    </source>
</evidence>
<keyword evidence="2" id="KW-0479">Metal-binding</keyword>
<evidence type="ECO:0000256" key="2">
    <source>
        <dbReference type="ARBA" id="ARBA00022723"/>
    </source>
</evidence>
<organism evidence="6 7">
    <name type="scientific">Nocardioides kribbensis</name>
    <dbReference type="NCBI Taxonomy" id="305517"/>
    <lineage>
        <taxon>Bacteria</taxon>
        <taxon>Bacillati</taxon>
        <taxon>Actinomycetota</taxon>
        <taxon>Actinomycetes</taxon>
        <taxon>Propionibacteriales</taxon>
        <taxon>Nocardioidaceae</taxon>
        <taxon>Nocardioides</taxon>
    </lineage>
</organism>
<dbReference type="GO" id="GO:0008441">
    <property type="term" value="F:3'(2'),5'-bisphosphate nucleotidase activity"/>
    <property type="evidence" value="ECO:0007669"/>
    <property type="project" value="UniProtKB-EC"/>
</dbReference>
<accession>A0ABV1P3Y4</accession>
<comment type="catalytic activity">
    <reaction evidence="1">
        <text>adenosine 3',5'-bisphosphate + H2O = AMP + phosphate</text>
        <dbReference type="Rhea" id="RHEA:10040"/>
        <dbReference type="ChEBI" id="CHEBI:15377"/>
        <dbReference type="ChEBI" id="CHEBI:43474"/>
        <dbReference type="ChEBI" id="CHEBI:58343"/>
        <dbReference type="ChEBI" id="CHEBI:456215"/>
        <dbReference type="EC" id="3.1.3.7"/>
    </reaction>
</comment>
<dbReference type="PROSITE" id="PS00629">
    <property type="entry name" value="IMP_1"/>
    <property type="match status" value="1"/>
</dbReference>
<comment type="caution">
    <text evidence="6">The sequence shown here is derived from an EMBL/GenBank/DDBJ whole genome shotgun (WGS) entry which is preliminary data.</text>
</comment>
<evidence type="ECO:0000313" key="7">
    <source>
        <dbReference type="Proteomes" id="UP001482520"/>
    </source>
</evidence>
<evidence type="ECO:0000256" key="4">
    <source>
        <dbReference type="ARBA" id="ARBA00041694"/>
    </source>
</evidence>
<keyword evidence="7" id="KW-1185">Reference proteome</keyword>
<evidence type="ECO:0000256" key="3">
    <source>
        <dbReference type="ARBA" id="ARBA00022842"/>
    </source>
</evidence>
<dbReference type="InterPro" id="IPR020583">
    <property type="entry name" value="Inositol_monoP_metal-BS"/>
</dbReference>
<evidence type="ECO:0000256" key="5">
    <source>
        <dbReference type="ARBA" id="ARBA00042530"/>
    </source>
</evidence>
<dbReference type="Gene3D" id="3.40.190.80">
    <property type="match status" value="1"/>
</dbReference>
<dbReference type="CDD" id="cd01638">
    <property type="entry name" value="CysQ"/>
    <property type="match status" value="1"/>
</dbReference>
<proteinExistence type="predicted"/>
<sequence length="263" mass="28044">MTFDPGTPPAASATDDHVLATWLAEVAGRRLLQVRQEGLEGRELKDAGDRAAHELLMGLLAELRPGDAVLSEEGKDDKARLEADRVWIVDPLDGTREFSEPPRDDWAVHVALWERSADGGDLTAGAVAQPVLGETFTTGEAPAVPASSSERPRIAVSRSRPPAFVQALAEEIGAELVPMGSAGVKMMSVVRDVADAYVHAGGQYEWDSAAPVAVARAAGLFTSRVDGSPLVYNQDDVYLPDVVVCRPELSERILAFIAAHGTE</sequence>